<keyword evidence="3" id="KW-0813">Transport</keyword>
<dbReference type="PANTHER" id="PTHR30532:SF1">
    <property type="entry name" value="IRON(3+)-HYDROXAMATE-BINDING PROTEIN FHUD"/>
    <property type="match status" value="1"/>
</dbReference>
<dbReference type="Gene3D" id="3.40.50.1980">
    <property type="entry name" value="Nitrogenase molybdenum iron protein domain"/>
    <property type="match status" value="2"/>
</dbReference>
<comment type="subcellular location">
    <subcellularLocation>
        <location evidence="1">Cell envelope</location>
    </subcellularLocation>
</comment>
<keyword evidence="6" id="KW-0812">Transmembrane</keyword>
<evidence type="ECO:0000313" key="9">
    <source>
        <dbReference type="Proteomes" id="UP001057134"/>
    </source>
</evidence>
<evidence type="ECO:0000256" key="3">
    <source>
        <dbReference type="ARBA" id="ARBA00022448"/>
    </source>
</evidence>
<keyword evidence="4" id="KW-0732">Signal</keyword>
<evidence type="ECO:0000256" key="5">
    <source>
        <dbReference type="SAM" id="MobiDB-lite"/>
    </source>
</evidence>
<evidence type="ECO:0000256" key="2">
    <source>
        <dbReference type="ARBA" id="ARBA00008814"/>
    </source>
</evidence>
<feature type="domain" description="Fe/B12 periplasmic-binding" evidence="7">
    <location>
        <begin position="85"/>
        <end position="352"/>
    </location>
</feature>
<keyword evidence="6" id="KW-0472">Membrane</keyword>
<evidence type="ECO:0000256" key="6">
    <source>
        <dbReference type="SAM" id="Phobius"/>
    </source>
</evidence>
<name>A0ABY4RUD5_9BACL</name>
<sequence>MFYRLRDASADHDVRGRQFRAAAGMIVLLLFVIMTSACSNNDNAKGTSAGSEAAGFPSGNGSSTSATQTIEHFFGKTEVPVHPQRVAVFGLEDLALSLGVPMVYGYDFDGYYLDDQLKALHIPLSGSADFKPNLEAVLSAQPDLIIVQKNAIDQSGYDELSKIAPTIAFGPEDWKSSIVAIGKATGSEDKAKAIIQSYDDKLKKAKDAIVSAAGPDKTILFMRPSEKDLQVFFPSFNHLIYDNLGLKPDTSIAAFQKASPDEWGINTSLEKLPSITADYVFAIYGGSISSAKDFAEASEASKEIEKLQVWKAMPAVKQNHVFKVSARHWMSSGPIAEGRVVDDVVAAVTGKK</sequence>
<feature type="transmembrane region" description="Helical" evidence="6">
    <location>
        <begin position="21"/>
        <end position="37"/>
    </location>
</feature>
<gene>
    <name evidence="8" type="primary">fhuD_3</name>
    <name evidence="8" type="ORF">SK3146_05544</name>
</gene>
<organism evidence="8 9">
    <name type="scientific">Paenibacillus konkukensis</name>
    <dbReference type="NCBI Taxonomy" id="2020716"/>
    <lineage>
        <taxon>Bacteria</taxon>
        <taxon>Bacillati</taxon>
        <taxon>Bacillota</taxon>
        <taxon>Bacilli</taxon>
        <taxon>Bacillales</taxon>
        <taxon>Paenibacillaceae</taxon>
        <taxon>Paenibacillus</taxon>
    </lineage>
</organism>
<dbReference type="InterPro" id="IPR002491">
    <property type="entry name" value="ABC_transptr_periplasmic_BD"/>
</dbReference>
<keyword evidence="6" id="KW-1133">Transmembrane helix</keyword>
<proteinExistence type="inferred from homology"/>
<feature type="region of interest" description="Disordered" evidence="5">
    <location>
        <begin position="44"/>
        <end position="64"/>
    </location>
</feature>
<reference evidence="8" key="2">
    <citation type="journal article" date="2021" name="J Anim Sci Technol">
        <title>Complete genome sequence of Paenibacillus konkukensis sp. nov. SK3146 as a potential probiotic strain.</title>
        <authorList>
            <person name="Jung H.I."/>
            <person name="Park S."/>
            <person name="Niu K.M."/>
            <person name="Lee S.W."/>
            <person name="Kothari D."/>
            <person name="Yi K.J."/>
            <person name="Kim S.K."/>
        </authorList>
    </citation>
    <scope>NUCLEOTIDE SEQUENCE</scope>
    <source>
        <strain evidence="8">SK3146</strain>
    </source>
</reference>
<dbReference type="Pfam" id="PF01497">
    <property type="entry name" value="Peripla_BP_2"/>
    <property type="match status" value="1"/>
</dbReference>
<dbReference type="RefSeq" id="WP_249861805.1">
    <property type="nucleotide sequence ID" value="NZ_CP027059.1"/>
</dbReference>
<dbReference type="PROSITE" id="PS50983">
    <property type="entry name" value="FE_B12_PBP"/>
    <property type="match status" value="1"/>
</dbReference>
<dbReference type="SUPFAM" id="SSF53807">
    <property type="entry name" value="Helical backbone' metal receptor"/>
    <property type="match status" value="1"/>
</dbReference>
<dbReference type="EMBL" id="CP027059">
    <property type="protein sequence ID" value="UQZ86251.1"/>
    <property type="molecule type" value="Genomic_DNA"/>
</dbReference>
<accession>A0ABY4RUD5</accession>
<dbReference type="PANTHER" id="PTHR30532">
    <property type="entry name" value="IRON III DICITRATE-BINDING PERIPLASMIC PROTEIN"/>
    <property type="match status" value="1"/>
</dbReference>
<evidence type="ECO:0000256" key="1">
    <source>
        <dbReference type="ARBA" id="ARBA00004196"/>
    </source>
</evidence>
<dbReference type="InterPro" id="IPR051313">
    <property type="entry name" value="Bact_iron-sidero_bind"/>
</dbReference>
<comment type="similarity">
    <text evidence="2">Belongs to the bacterial solute-binding protein 8 family.</text>
</comment>
<evidence type="ECO:0000259" key="7">
    <source>
        <dbReference type="PROSITE" id="PS50983"/>
    </source>
</evidence>
<evidence type="ECO:0000256" key="4">
    <source>
        <dbReference type="ARBA" id="ARBA00022729"/>
    </source>
</evidence>
<reference evidence="8" key="1">
    <citation type="submission" date="2018-02" db="EMBL/GenBank/DDBJ databases">
        <authorList>
            <person name="Kim S.-K."/>
            <person name="Jung H.-I."/>
            <person name="Lee S.-W."/>
        </authorList>
    </citation>
    <scope>NUCLEOTIDE SEQUENCE</scope>
    <source>
        <strain evidence="8">SK3146</strain>
    </source>
</reference>
<protein>
    <submittedName>
        <fullName evidence="8">Iron(3+)-hydroxamate-binding protein FhuD</fullName>
    </submittedName>
</protein>
<dbReference type="Proteomes" id="UP001057134">
    <property type="component" value="Chromosome"/>
</dbReference>
<evidence type="ECO:0000313" key="8">
    <source>
        <dbReference type="EMBL" id="UQZ86251.1"/>
    </source>
</evidence>
<keyword evidence="9" id="KW-1185">Reference proteome</keyword>